<sequence>MLTLASSGCEDMVLERKALIDRPLYGLHGLQFPVKVDDRLPLYSKNCCPESRMSRAGRVFSFIEGGGLFTYLETFNVREIHKGCLIRKGTRQALGKSWLNYEQLVAKGNYEGRDETDLPSKINGIAGEKMVSRRLSAPTEAWKSTEVAFLGQVNTKGGW</sequence>
<dbReference type="Proteomes" id="UP000800200">
    <property type="component" value="Unassembled WGS sequence"/>
</dbReference>
<proteinExistence type="predicted"/>
<reference evidence="1" key="1">
    <citation type="journal article" date="2020" name="Stud. Mycol.">
        <title>101 Dothideomycetes genomes: a test case for predicting lifestyles and emergence of pathogens.</title>
        <authorList>
            <person name="Haridas S."/>
            <person name="Albert R."/>
            <person name="Binder M."/>
            <person name="Bloem J."/>
            <person name="Labutti K."/>
            <person name="Salamov A."/>
            <person name="Andreopoulos B."/>
            <person name="Baker S."/>
            <person name="Barry K."/>
            <person name="Bills G."/>
            <person name="Bluhm B."/>
            <person name="Cannon C."/>
            <person name="Castanera R."/>
            <person name="Culley D."/>
            <person name="Daum C."/>
            <person name="Ezra D."/>
            <person name="Gonzalez J."/>
            <person name="Henrissat B."/>
            <person name="Kuo A."/>
            <person name="Liang C."/>
            <person name="Lipzen A."/>
            <person name="Lutzoni F."/>
            <person name="Magnuson J."/>
            <person name="Mondo S."/>
            <person name="Nolan M."/>
            <person name="Ohm R."/>
            <person name="Pangilinan J."/>
            <person name="Park H.-J."/>
            <person name="Ramirez L."/>
            <person name="Alfaro M."/>
            <person name="Sun H."/>
            <person name="Tritt A."/>
            <person name="Yoshinaga Y."/>
            <person name="Zwiers L.-H."/>
            <person name="Turgeon B."/>
            <person name="Goodwin S."/>
            <person name="Spatafora J."/>
            <person name="Crous P."/>
            <person name="Grigoriev I."/>
        </authorList>
    </citation>
    <scope>NUCLEOTIDE SEQUENCE</scope>
    <source>
        <strain evidence="1">CBS 207.26</strain>
    </source>
</reference>
<dbReference type="EMBL" id="ML994615">
    <property type="protein sequence ID" value="KAF2192349.1"/>
    <property type="molecule type" value="Genomic_DNA"/>
</dbReference>
<organism evidence="1 2">
    <name type="scientific">Zopfia rhizophila CBS 207.26</name>
    <dbReference type="NCBI Taxonomy" id="1314779"/>
    <lineage>
        <taxon>Eukaryota</taxon>
        <taxon>Fungi</taxon>
        <taxon>Dikarya</taxon>
        <taxon>Ascomycota</taxon>
        <taxon>Pezizomycotina</taxon>
        <taxon>Dothideomycetes</taxon>
        <taxon>Dothideomycetes incertae sedis</taxon>
        <taxon>Zopfiaceae</taxon>
        <taxon>Zopfia</taxon>
    </lineage>
</organism>
<evidence type="ECO:0000313" key="1">
    <source>
        <dbReference type="EMBL" id="KAF2192349.1"/>
    </source>
</evidence>
<accession>A0A6A6ENL2</accession>
<dbReference type="AlphaFoldDB" id="A0A6A6ENL2"/>
<gene>
    <name evidence="1" type="ORF">K469DRAFT_694469</name>
</gene>
<protein>
    <submittedName>
        <fullName evidence="1">Uncharacterized protein</fullName>
    </submittedName>
</protein>
<evidence type="ECO:0000313" key="2">
    <source>
        <dbReference type="Proteomes" id="UP000800200"/>
    </source>
</evidence>
<keyword evidence="2" id="KW-1185">Reference proteome</keyword>
<name>A0A6A6ENL2_9PEZI</name>